<dbReference type="PANTHER" id="PTHR33992">
    <property type="entry name" value="RIBONUCLEASE P PROTEIN COMPONENT"/>
    <property type="match status" value="1"/>
</dbReference>
<reference evidence="10 12" key="2">
    <citation type="submission" date="2018-06" db="EMBL/GenBank/DDBJ databases">
        <authorList>
            <consortium name="Pathogen Informatics"/>
            <person name="Doyle S."/>
        </authorList>
    </citation>
    <scope>NUCLEOTIDE SEQUENCE [LARGE SCALE GENOMIC DNA]</scope>
    <source>
        <strain evidence="10 12">NCTC10616</strain>
    </source>
</reference>
<dbReference type="EMBL" id="CP019894">
    <property type="protein sequence ID" value="ARB04121.1"/>
    <property type="molecule type" value="Genomic_DNA"/>
</dbReference>
<keyword evidence="6 7" id="KW-0694">RNA-binding</keyword>
<keyword evidence="5 7" id="KW-0378">Hydrolase</keyword>
<evidence type="ECO:0000256" key="4">
    <source>
        <dbReference type="ARBA" id="ARBA00022759"/>
    </source>
</evidence>
<sequence length="123" mass="14367">MILDCRFGRQYRLLKTDDFSSVFAFRNRRSLDFLQVARSDGNGAGHPRLGLVVGKKTAKRANERNYMKRVIRDWFRLNKNNLPPQDFVVRVRRKFDRDTARQARSELARLMSGDPAPERGKQA</sequence>
<dbReference type="PANTHER" id="PTHR33992:SF1">
    <property type="entry name" value="RIBONUCLEASE P PROTEIN COMPONENT"/>
    <property type="match status" value="1"/>
</dbReference>
<organism evidence="10 12">
    <name type="scientific">Neisseria lactamica</name>
    <dbReference type="NCBI Taxonomy" id="486"/>
    <lineage>
        <taxon>Bacteria</taxon>
        <taxon>Pseudomonadati</taxon>
        <taxon>Pseudomonadota</taxon>
        <taxon>Betaproteobacteria</taxon>
        <taxon>Neisseriales</taxon>
        <taxon>Neisseriaceae</taxon>
        <taxon>Neisseria</taxon>
    </lineage>
</organism>
<dbReference type="EMBL" id="UGRO01000002">
    <property type="protein sequence ID" value="SUA18308.1"/>
    <property type="molecule type" value="Genomic_DNA"/>
</dbReference>
<accession>A0A1V0DT07</accession>
<gene>
    <name evidence="7 10" type="primary">rnpA</name>
    <name evidence="9" type="ORF">B2G52_03775</name>
    <name evidence="10" type="ORF">NCTC10616_02036</name>
</gene>
<evidence type="ECO:0000256" key="8">
    <source>
        <dbReference type="NCBIfam" id="TIGR00188"/>
    </source>
</evidence>
<dbReference type="GO" id="GO:0000049">
    <property type="term" value="F:tRNA binding"/>
    <property type="evidence" value="ECO:0007669"/>
    <property type="project" value="UniProtKB-UniRule"/>
</dbReference>
<dbReference type="PROSITE" id="PS00648">
    <property type="entry name" value="RIBONUCLEASE_P"/>
    <property type="match status" value="1"/>
</dbReference>
<keyword evidence="3 7" id="KW-0540">Nuclease</keyword>
<dbReference type="STRING" id="486.B2G52_03775"/>
<proteinExistence type="inferred from homology"/>
<keyword evidence="12" id="KW-1185">Reference proteome</keyword>
<dbReference type="SUPFAM" id="SSF54211">
    <property type="entry name" value="Ribosomal protein S5 domain 2-like"/>
    <property type="match status" value="1"/>
</dbReference>
<dbReference type="Proteomes" id="UP000191249">
    <property type="component" value="Chromosome"/>
</dbReference>
<evidence type="ECO:0000256" key="3">
    <source>
        <dbReference type="ARBA" id="ARBA00022722"/>
    </source>
</evidence>
<dbReference type="InterPro" id="IPR014721">
    <property type="entry name" value="Ribsml_uS5_D2-typ_fold_subgr"/>
</dbReference>
<evidence type="ECO:0000313" key="11">
    <source>
        <dbReference type="Proteomes" id="UP000191249"/>
    </source>
</evidence>
<protein>
    <recommendedName>
        <fullName evidence="7 8">Ribonuclease P protein component</fullName>
        <shortName evidence="7">RNase P protein</shortName>
        <shortName evidence="7">RNaseP protein</shortName>
        <ecNumber evidence="7 8">3.1.26.5</ecNumber>
    </recommendedName>
    <alternativeName>
        <fullName evidence="7">Protein C5</fullName>
    </alternativeName>
</protein>
<evidence type="ECO:0000256" key="6">
    <source>
        <dbReference type="ARBA" id="ARBA00022884"/>
    </source>
</evidence>
<evidence type="ECO:0000313" key="10">
    <source>
        <dbReference type="EMBL" id="SUA18308.1"/>
    </source>
</evidence>
<dbReference type="InterPro" id="IPR000100">
    <property type="entry name" value="RNase_P"/>
</dbReference>
<comment type="similarity">
    <text evidence="7">Belongs to the RnpA family.</text>
</comment>
<evidence type="ECO:0000256" key="2">
    <source>
        <dbReference type="ARBA" id="ARBA00022694"/>
    </source>
</evidence>
<dbReference type="GO" id="GO:0042781">
    <property type="term" value="F:3'-tRNA processing endoribonuclease activity"/>
    <property type="evidence" value="ECO:0007669"/>
    <property type="project" value="TreeGrafter"/>
</dbReference>
<evidence type="ECO:0000313" key="9">
    <source>
        <dbReference type="EMBL" id="ARB04121.1"/>
    </source>
</evidence>
<dbReference type="Proteomes" id="UP000254193">
    <property type="component" value="Unassembled WGS sequence"/>
</dbReference>
<keyword evidence="2 7" id="KW-0819">tRNA processing</keyword>
<comment type="catalytic activity">
    <reaction evidence="7">
        <text>Endonucleolytic cleavage of RNA, removing 5'-extranucleotides from tRNA precursor.</text>
        <dbReference type="EC" id="3.1.26.5"/>
    </reaction>
</comment>
<evidence type="ECO:0000256" key="5">
    <source>
        <dbReference type="ARBA" id="ARBA00022801"/>
    </source>
</evidence>
<dbReference type="Gene3D" id="3.30.230.10">
    <property type="match status" value="1"/>
</dbReference>
<name>A0A1V0DT07_NEILA</name>
<comment type="subunit">
    <text evidence="7">Consists of a catalytic RNA component (M1 or rnpB) and a protein subunit.</text>
</comment>
<dbReference type="GO" id="GO:0001682">
    <property type="term" value="P:tRNA 5'-leader removal"/>
    <property type="evidence" value="ECO:0007669"/>
    <property type="project" value="UniProtKB-UniRule"/>
</dbReference>
<dbReference type="InterPro" id="IPR020568">
    <property type="entry name" value="Ribosomal_Su5_D2-typ_SF"/>
</dbReference>
<comment type="function">
    <text evidence="1 7">RNaseP catalyzes the removal of the 5'-leader sequence from pre-tRNA to produce the mature 5'-terminus. It can also cleave other RNA substrates such as 4.5S RNA. The protein component plays an auxiliary but essential role in vivo by binding to the 5'-leader sequence and broadening the substrate specificity of the ribozyme.</text>
</comment>
<dbReference type="InterPro" id="IPR020539">
    <property type="entry name" value="RNase_P_CS"/>
</dbReference>
<dbReference type="Pfam" id="PF00825">
    <property type="entry name" value="Ribonuclease_P"/>
    <property type="match status" value="1"/>
</dbReference>
<dbReference type="GO" id="GO:0004526">
    <property type="term" value="F:ribonuclease P activity"/>
    <property type="evidence" value="ECO:0007669"/>
    <property type="project" value="UniProtKB-UniRule"/>
</dbReference>
<reference evidence="9 11" key="1">
    <citation type="submission" date="2017-03" db="EMBL/GenBank/DDBJ databases">
        <title>N. lactamica Y92-1009 whole genome sequence.</title>
        <authorList>
            <person name="Pandey A.K."/>
            <person name="Read R.C."/>
        </authorList>
    </citation>
    <scope>NUCLEOTIDE SEQUENCE [LARGE SCALE GENOMIC DNA]</scope>
    <source>
        <strain evidence="9 11">Y92-1009</strain>
    </source>
</reference>
<evidence type="ECO:0000256" key="7">
    <source>
        <dbReference type="HAMAP-Rule" id="MF_00227"/>
    </source>
</evidence>
<evidence type="ECO:0000256" key="1">
    <source>
        <dbReference type="ARBA" id="ARBA00002663"/>
    </source>
</evidence>
<dbReference type="AlphaFoldDB" id="A0A1V0DT07"/>
<evidence type="ECO:0000313" key="12">
    <source>
        <dbReference type="Proteomes" id="UP000254193"/>
    </source>
</evidence>
<dbReference type="EC" id="3.1.26.5" evidence="7 8"/>
<dbReference type="HAMAP" id="MF_00227">
    <property type="entry name" value="RNase_P"/>
    <property type="match status" value="1"/>
</dbReference>
<dbReference type="NCBIfam" id="TIGR00188">
    <property type="entry name" value="rnpA"/>
    <property type="match status" value="1"/>
</dbReference>
<dbReference type="GO" id="GO:0030677">
    <property type="term" value="C:ribonuclease P complex"/>
    <property type="evidence" value="ECO:0007669"/>
    <property type="project" value="TreeGrafter"/>
</dbReference>
<keyword evidence="4 7" id="KW-0255">Endonuclease</keyword>